<evidence type="ECO:0000259" key="1">
    <source>
        <dbReference type="Pfam" id="PF16531"/>
    </source>
</evidence>
<dbReference type="Pfam" id="PF16531">
    <property type="entry name" value="SAS-6_N"/>
    <property type="match status" value="1"/>
</dbReference>
<evidence type="ECO:0000313" key="3">
    <source>
        <dbReference type="Proteomes" id="UP000324800"/>
    </source>
</evidence>
<evidence type="ECO:0000313" key="2">
    <source>
        <dbReference type="EMBL" id="KAA6391811.1"/>
    </source>
</evidence>
<organism evidence="2 3">
    <name type="scientific">Streblomastix strix</name>
    <dbReference type="NCBI Taxonomy" id="222440"/>
    <lineage>
        <taxon>Eukaryota</taxon>
        <taxon>Metamonada</taxon>
        <taxon>Preaxostyla</taxon>
        <taxon>Oxymonadida</taxon>
        <taxon>Streblomastigidae</taxon>
        <taxon>Streblomastix</taxon>
    </lineage>
</organism>
<dbReference type="EMBL" id="SNRW01002751">
    <property type="protein sequence ID" value="KAA6391811.1"/>
    <property type="molecule type" value="Genomic_DNA"/>
</dbReference>
<feature type="domain" description="Spindle assembly abnormal protein 6 N-terminal" evidence="1">
    <location>
        <begin position="2"/>
        <end position="120"/>
    </location>
</feature>
<gene>
    <name evidence="2" type="ORF">EZS28_012660</name>
</gene>
<dbReference type="Gene3D" id="2.170.210.20">
    <property type="entry name" value="Spindle assembly abnormal protein 6, N-terminal domain"/>
    <property type="match status" value="1"/>
</dbReference>
<accession>A0A5J4WA39</accession>
<name>A0A5J4WA39_9EUKA</name>
<protein>
    <recommendedName>
        <fullName evidence="1">Spindle assembly abnormal protein 6 N-terminal domain-containing protein</fullName>
    </recommendedName>
</protein>
<reference evidence="2 3" key="1">
    <citation type="submission" date="2019-03" db="EMBL/GenBank/DDBJ databases">
        <title>Single cell metagenomics reveals metabolic interactions within the superorganism composed of flagellate Streblomastix strix and complex community of Bacteroidetes bacteria on its surface.</title>
        <authorList>
            <person name="Treitli S.C."/>
            <person name="Kolisko M."/>
            <person name="Husnik F."/>
            <person name="Keeling P."/>
            <person name="Hampl V."/>
        </authorList>
    </citation>
    <scope>NUCLEOTIDE SEQUENCE [LARGE SCALE GENOMIC DNA]</scope>
    <source>
        <strain evidence="2">ST1C</strain>
    </source>
</reference>
<dbReference type="InterPro" id="IPR038558">
    <property type="entry name" value="SAS-6_N_sf"/>
</dbReference>
<dbReference type="AlphaFoldDB" id="A0A5J4WA39"/>
<dbReference type="InterPro" id="IPR032396">
    <property type="entry name" value="SAS-6_N"/>
</dbReference>
<dbReference type="Proteomes" id="UP000324800">
    <property type="component" value="Unassembled WGS sequence"/>
</dbReference>
<comment type="caution">
    <text evidence="2">The sequence shown here is derived from an EMBL/GenBank/DDBJ whole genome shotgun (WGS) entry which is preliminary data.</text>
</comment>
<proteinExistence type="predicted"/>
<sequence length="121" mass="13617">MEKRIPLTVKSEGRTLQKEILVQLTISAPDGASSDSNNLRSARFHYIELKEDKDSNFLYTTQIPEIKFPRPYSEKNINTDVTFQAYPALLLSDLEKVAAGRDLLGSDGISQSFSATFEMEQ</sequence>